<dbReference type="PANTHER" id="PTHR43401:SF2">
    <property type="entry name" value="L-THREONINE 3-DEHYDROGENASE"/>
    <property type="match status" value="1"/>
</dbReference>
<keyword evidence="2 12" id="KW-0479">Metal-binding</keyword>
<dbReference type="InterPro" id="IPR011032">
    <property type="entry name" value="GroES-like_sf"/>
</dbReference>
<dbReference type="Pfam" id="PF00107">
    <property type="entry name" value="ADH_zinc_N"/>
    <property type="match status" value="1"/>
</dbReference>
<dbReference type="Gene3D" id="3.90.180.10">
    <property type="entry name" value="Medium-chain alcohol dehydrogenases, catalytic domain"/>
    <property type="match status" value="1"/>
</dbReference>
<evidence type="ECO:0000256" key="7">
    <source>
        <dbReference type="ARBA" id="ARBA00038004"/>
    </source>
</evidence>
<feature type="domain" description="Alcohol dehydrogenase-like C-terminal" evidence="14">
    <location>
        <begin position="172"/>
        <end position="295"/>
    </location>
</feature>
<evidence type="ECO:0000313" key="17">
    <source>
        <dbReference type="Proteomes" id="UP001622594"/>
    </source>
</evidence>
<evidence type="ECO:0000256" key="3">
    <source>
        <dbReference type="ARBA" id="ARBA00022833"/>
    </source>
</evidence>
<comment type="cofactor">
    <cofactor evidence="1 12">
        <name>Zn(2+)</name>
        <dbReference type="ChEBI" id="CHEBI:29105"/>
    </cofactor>
</comment>
<protein>
    <recommendedName>
        <fullName evidence="9">2-deoxy-scyllo-inosamine dehydrogenase</fullName>
        <ecNumber evidence="8">1.1.1.329</ecNumber>
    </recommendedName>
</protein>
<evidence type="ECO:0000313" key="16">
    <source>
        <dbReference type="EMBL" id="WTR74146.1"/>
    </source>
</evidence>
<dbReference type="Gene3D" id="3.40.50.720">
    <property type="entry name" value="NAD(P)-binding Rossmann-like Domain"/>
    <property type="match status" value="1"/>
</dbReference>
<dbReference type="PANTHER" id="PTHR43401">
    <property type="entry name" value="L-THREONINE 3-DEHYDROGENASE"/>
    <property type="match status" value="1"/>
</dbReference>
<evidence type="ECO:0000259" key="14">
    <source>
        <dbReference type="Pfam" id="PF00107"/>
    </source>
</evidence>
<evidence type="ECO:0000256" key="6">
    <source>
        <dbReference type="ARBA" id="ARBA00037908"/>
    </source>
</evidence>
<gene>
    <name evidence="16" type="ORF">OG814_35120</name>
</gene>
<comment type="function">
    <text evidence="5">Catalyzes the oxidation of 2-deoxy-scyllo-inosamine (DOIA) with NAD(+) or NADP(+), forming 3-amino-2,3-dideoxy-scyllo-inosose (amino-DOI).</text>
</comment>
<evidence type="ECO:0000256" key="4">
    <source>
        <dbReference type="ARBA" id="ARBA00023002"/>
    </source>
</evidence>
<dbReference type="InterPro" id="IPR050129">
    <property type="entry name" value="Zn_alcohol_dh"/>
</dbReference>
<sequence>MRALTLDTDGTLVRTTRPDPPLTRPDDVRVRVVQTGICGTDRGVLTGKFPAEAGVVMGHEAVGRVESTGPDSRFAPGDRVVINPTLYCSDCHQCAAARFQHCVNKAGTEVGLDRDGSFADYIVLPERFVHPLPEDMSWNRAVVVEPLACVLNNLDAASVVPGEAVTILGAGPIGLVTAMAALHLGSGVVLVETDPLRRELAGKILHDLPVSAPLTVTDPDGAVLAPRSRTVVDTVGSLLDTALELVDIAGTVVIMGFDDRSRVTVQPLDILRRGLRIVGAGDYNAPSFPRALALAEHLPLERVVTHRIPLDEYERALEVIGVTGHDYRGAKVVIVSDDEQ</sequence>
<evidence type="ECO:0000256" key="9">
    <source>
        <dbReference type="ARBA" id="ARBA00039387"/>
    </source>
</evidence>
<dbReference type="InterPro" id="IPR002328">
    <property type="entry name" value="ADH_Zn_CS"/>
</dbReference>
<name>A0ABZ1LI22_9ACTN</name>
<evidence type="ECO:0000256" key="12">
    <source>
        <dbReference type="RuleBase" id="RU361277"/>
    </source>
</evidence>
<feature type="region of interest" description="Disordered" evidence="13">
    <location>
        <begin position="1"/>
        <end position="20"/>
    </location>
</feature>
<dbReference type="InterPro" id="IPR036291">
    <property type="entry name" value="NAD(P)-bd_dom_sf"/>
</dbReference>
<dbReference type="PROSITE" id="PS00059">
    <property type="entry name" value="ADH_ZINC"/>
    <property type="match status" value="1"/>
</dbReference>
<evidence type="ECO:0000256" key="1">
    <source>
        <dbReference type="ARBA" id="ARBA00001947"/>
    </source>
</evidence>
<keyword evidence="17" id="KW-1185">Reference proteome</keyword>
<evidence type="ECO:0000259" key="15">
    <source>
        <dbReference type="Pfam" id="PF08240"/>
    </source>
</evidence>
<feature type="domain" description="Alcohol dehydrogenase-like N-terminal" evidence="15">
    <location>
        <begin position="25"/>
        <end position="134"/>
    </location>
</feature>
<dbReference type="RefSeq" id="WP_398166452.1">
    <property type="nucleotide sequence ID" value="NZ_CP108188.1"/>
</dbReference>
<evidence type="ECO:0000256" key="2">
    <source>
        <dbReference type="ARBA" id="ARBA00022723"/>
    </source>
</evidence>
<keyword evidence="3 12" id="KW-0862">Zinc</keyword>
<organism evidence="16 17">
    <name type="scientific">Streptomyces zaomyceticus</name>
    <dbReference type="NCBI Taxonomy" id="68286"/>
    <lineage>
        <taxon>Bacteria</taxon>
        <taxon>Bacillati</taxon>
        <taxon>Actinomycetota</taxon>
        <taxon>Actinomycetes</taxon>
        <taxon>Kitasatosporales</taxon>
        <taxon>Streptomycetaceae</taxon>
        <taxon>Streptomyces</taxon>
    </lineage>
</organism>
<reference evidence="16 17" key="1">
    <citation type="submission" date="2022-10" db="EMBL/GenBank/DDBJ databases">
        <title>The complete genomes of actinobacterial strains from the NBC collection.</title>
        <authorList>
            <person name="Joergensen T.S."/>
            <person name="Alvarez Arevalo M."/>
            <person name="Sterndorff E.B."/>
            <person name="Faurdal D."/>
            <person name="Vuksanovic O."/>
            <person name="Mourched A.-S."/>
            <person name="Charusanti P."/>
            <person name="Shaw S."/>
            <person name="Blin K."/>
            <person name="Weber T."/>
        </authorList>
    </citation>
    <scope>NUCLEOTIDE SEQUENCE [LARGE SCALE GENOMIC DNA]</scope>
    <source>
        <strain evidence="16 17">NBC_00123</strain>
    </source>
</reference>
<comment type="pathway">
    <text evidence="6">Metabolic intermediate biosynthesis; 2-deoxystreptamine biosynthesis; 2-deoxystreptamine from D-glucose 6-phosphate: step 3/4.</text>
</comment>
<proteinExistence type="inferred from homology"/>
<dbReference type="EC" id="1.1.1.329" evidence="8"/>
<evidence type="ECO:0000256" key="13">
    <source>
        <dbReference type="SAM" id="MobiDB-lite"/>
    </source>
</evidence>
<comment type="catalytic activity">
    <reaction evidence="11">
        <text>2-deoxy-scyllo-inosamine + NADP(+) = 3-amino-2,3-dideoxy-scyllo-inosose + NADPH + H(+)</text>
        <dbReference type="Rhea" id="RHEA:33879"/>
        <dbReference type="ChEBI" id="CHEBI:15378"/>
        <dbReference type="ChEBI" id="CHEBI:57783"/>
        <dbReference type="ChEBI" id="CHEBI:58349"/>
        <dbReference type="ChEBI" id="CHEBI:65002"/>
        <dbReference type="ChEBI" id="CHEBI:65003"/>
        <dbReference type="EC" id="1.1.1.329"/>
    </reaction>
</comment>
<evidence type="ECO:0000256" key="8">
    <source>
        <dbReference type="ARBA" id="ARBA00039102"/>
    </source>
</evidence>
<keyword evidence="4" id="KW-0560">Oxidoreductase</keyword>
<dbReference type="Pfam" id="PF08240">
    <property type="entry name" value="ADH_N"/>
    <property type="match status" value="1"/>
</dbReference>
<comment type="similarity">
    <text evidence="7">Belongs to the zinc-containing alcohol dehydrogenase family. DOIA dehydrogenase subfamily.</text>
</comment>
<dbReference type="Proteomes" id="UP001622594">
    <property type="component" value="Chromosome"/>
</dbReference>
<comment type="catalytic activity">
    <reaction evidence="10">
        <text>2-deoxy-scyllo-inosamine + NAD(+) = 3-amino-2,3-dideoxy-scyllo-inosose + NADH + H(+)</text>
        <dbReference type="Rhea" id="RHEA:33883"/>
        <dbReference type="ChEBI" id="CHEBI:15378"/>
        <dbReference type="ChEBI" id="CHEBI:57540"/>
        <dbReference type="ChEBI" id="CHEBI:57945"/>
        <dbReference type="ChEBI" id="CHEBI:65002"/>
        <dbReference type="ChEBI" id="CHEBI:65003"/>
        <dbReference type="EC" id="1.1.1.329"/>
    </reaction>
</comment>
<evidence type="ECO:0000256" key="11">
    <source>
        <dbReference type="ARBA" id="ARBA00049085"/>
    </source>
</evidence>
<dbReference type="InterPro" id="IPR013154">
    <property type="entry name" value="ADH-like_N"/>
</dbReference>
<dbReference type="EMBL" id="CP108188">
    <property type="protein sequence ID" value="WTR74146.1"/>
    <property type="molecule type" value="Genomic_DNA"/>
</dbReference>
<dbReference type="SUPFAM" id="SSF51735">
    <property type="entry name" value="NAD(P)-binding Rossmann-fold domains"/>
    <property type="match status" value="1"/>
</dbReference>
<dbReference type="SUPFAM" id="SSF50129">
    <property type="entry name" value="GroES-like"/>
    <property type="match status" value="1"/>
</dbReference>
<evidence type="ECO:0000256" key="5">
    <source>
        <dbReference type="ARBA" id="ARBA00037678"/>
    </source>
</evidence>
<evidence type="ECO:0000256" key="10">
    <source>
        <dbReference type="ARBA" id="ARBA00048685"/>
    </source>
</evidence>
<dbReference type="InterPro" id="IPR013149">
    <property type="entry name" value="ADH-like_C"/>
</dbReference>
<accession>A0ABZ1LI22</accession>